<dbReference type="PANTHER" id="PTHR30290:SF9">
    <property type="entry name" value="OLIGOPEPTIDE-BINDING PROTEIN APPA"/>
    <property type="match status" value="1"/>
</dbReference>
<dbReference type="SUPFAM" id="SSF53850">
    <property type="entry name" value="Periplasmic binding protein-like II"/>
    <property type="match status" value="1"/>
</dbReference>
<comment type="subcellular location">
    <subcellularLocation>
        <location evidence="1">Periplasm</location>
    </subcellularLocation>
</comment>
<evidence type="ECO:0000256" key="2">
    <source>
        <dbReference type="ARBA" id="ARBA00005695"/>
    </source>
</evidence>
<dbReference type="InterPro" id="IPR030678">
    <property type="entry name" value="Peptide/Ni-bd"/>
</dbReference>
<keyword evidence="7" id="KW-1185">Reference proteome</keyword>
<dbReference type="RefSeq" id="WP_319807120.1">
    <property type="nucleotide sequence ID" value="NZ_CP107052.1"/>
</dbReference>
<sequence>MSGLGYAAGGRKSSLRRYFRVLTGLILTLFLVSHAALAQGAADNVMQHAQPNRGGTLRVTMASPSETLDPQINYSSAYLQIFVSVYDGLLAYRRASGKEGLEIVPDIAEALPTVSSDGLTWRFRIHDHIYFSNGAALTTDDVVASMRRLFHVGSPTADSFYRNIVGAEQCLQYAAQCRLEGVTGDVKNRTVTFQLRQPDPEFAQKLAFNHAVILPRDVTGRDSGASPLPGTGPYHITKYDSSTGMRLERNPFFRTWSERAQPDGYVDHIQVDFGLTDEAAVTAVERGQYDVMLGEKPQDRYSELGDRYAHQIHLQPLLGYYYLVLNVREPPFTSLQVRQALNEAIDRRAVAILYGGEAVATPLCDLIPYGMQKGPSDCAARAHHRPDLTKARQRIQETPFAGMAVTLVVRHNAVDTNIGLYVRDLLEKLGFKASIRTLAPASLSSYIGNSDHHVAMALTTWYADYPSPAVFLYDLLGCENIHPGLDISTNASGYCDPALESLMKQAMMSQNKAEAAQLWEAANAMAMRAAPLIPLIQPRYIDFVSARLGHYRYSLLNHLILSEVWVK</sequence>
<evidence type="ECO:0000256" key="1">
    <source>
        <dbReference type="ARBA" id="ARBA00004418"/>
    </source>
</evidence>
<dbReference type="InterPro" id="IPR039424">
    <property type="entry name" value="SBP_5"/>
</dbReference>
<evidence type="ECO:0000259" key="5">
    <source>
        <dbReference type="Pfam" id="PF00496"/>
    </source>
</evidence>
<dbReference type="EMBL" id="CP107052">
    <property type="protein sequence ID" value="UYH51527.1"/>
    <property type="molecule type" value="Genomic_DNA"/>
</dbReference>
<name>A0ABY6GJ27_9PROT</name>
<keyword evidence="3" id="KW-0813">Transport</keyword>
<proteinExistence type="inferred from homology"/>
<gene>
    <name evidence="6" type="ORF">N5W20_01200</name>
</gene>
<accession>A0ABY6GJ27</accession>
<evidence type="ECO:0000313" key="6">
    <source>
        <dbReference type="EMBL" id="UYH51527.1"/>
    </source>
</evidence>
<dbReference type="Pfam" id="PF00496">
    <property type="entry name" value="SBP_bac_5"/>
    <property type="match status" value="1"/>
</dbReference>
<dbReference type="CDD" id="cd08506">
    <property type="entry name" value="PBP2_clavulanate_OppA2"/>
    <property type="match status" value="1"/>
</dbReference>
<dbReference type="PANTHER" id="PTHR30290">
    <property type="entry name" value="PERIPLASMIC BINDING COMPONENT OF ABC TRANSPORTER"/>
    <property type="match status" value="1"/>
</dbReference>
<dbReference type="Proteomes" id="UP001163831">
    <property type="component" value="Chromosome"/>
</dbReference>
<dbReference type="Gene3D" id="3.40.190.10">
    <property type="entry name" value="Periplasmic binding protein-like II"/>
    <property type="match status" value="1"/>
</dbReference>
<evidence type="ECO:0000256" key="3">
    <source>
        <dbReference type="ARBA" id="ARBA00022448"/>
    </source>
</evidence>
<protein>
    <submittedName>
        <fullName evidence="6">ABC transporter substrate-binding protein</fullName>
    </submittedName>
</protein>
<reference evidence="6" key="1">
    <citation type="submission" date="2022-10" db="EMBL/GenBank/DDBJ databases">
        <title>Candidatus Kirkpatrella diaphorinas gen. nov., sp. nov., an uncultured endosymbiont identified in a population of Diaphorina citri from Hawaii.</title>
        <authorList>
            <person name="Henry E.M."/>
            <person name="Carlson C.R."/>
            <person name="Kuo Y.-W."/>
        </authorList>
    </citation>
    <scope>NUCLEOTIDE SEQUENCE</scope>
    <source>
        <strain evidence="6">CADCRV1</strain>
    </source>
</reference>
<keyword evidence="4" id="KW-0732">Signal</keyword>
<evidence type="ECO:0000256" key="4">
    <source>
        <dbReference type="ARBA" id="ARBA00022729"/>
    </source>
</evidence>
<organism evidence="6 7">
    <name type="scientific">Candidatus Kirkpatrickella diaphorinae</name>
    <dbReference type="NCBI Taxonomy" id="2984322"/>
    <lineage>
        <taxon>Bacteria</taxon>
        <taxon>Pseudomonadati</taxon>
        <taxon>Pseudomonadota</taxon>
        <taxon>Alphaproteobacteria</taxon>
        <taxon>Acetobacterales</taxon>
        <taxon>Acetobacteraceae</taxon>
        <taxon>Candidatus Kirkpatrickella</taxon>
    </lineage>
</organism>
<evidence type="ECO:0000313" key="7">
    <source>
        <dbReference type="Proteomes" id="UP001163831"/>
    </source>
</evidence>
<dbReference type="InterPro" id="IPR000914">
    <property type="entry name" value="SBP_5_dom"/>
</dbReference>
<dbReference type="PIRSF" id="PIRSF002741">
    <property type="entry name" value="MppA"/>
    <property type="match status" value="1"/>
</dbReference>
<feature type="domain" description="Solute-binding protein family 5" evidence="5">
    <location>
        <begin position="102"/>
        <end position="480"/>
    </location>
</feature>
<dbReference type="Gene3D" id="3.10.105.10">
    <property type="entry name" value="Dipeptide-binding Protein, Domain 3"/>
    <property type="match status" value="1"/>
</dbReference>
<comment type="similarity">
    <text evidence="2">Belongs to the bacterial solute-binding protein 5 family.</text>
</comment>